<evidence type="ECO:0000313" key="1">
    <source>
        <dbReference type="EMBL" id="HIX48811.1"/>
    </source>
</evidence>
<reference evidence="1" key="1">
    <citation type="journal article" date="2021" name="PeerJ">
        <title>Extensive microbial diversity within the chicken gut microbiome revealed by metagenomics and culture.</title>
        <authorList>
            <person name="Gilroy R."/>
            <person name="Ravi A."/>
            <person name="Getino M."/>
            <person name="Pursley I."/>
            <person name="Horton D.L."/>
            <person name="Alikhan N.F."/>
            <person name="Baker D."/>
            <person name="Gharbi K."/>
            <person name="Hall N."/>
            <person name="Watson M."/>
            <person name="Adriaenssens E.M."/>
            <person name="Foster-Nyarko E."/>
            <person name="Jarju S."/>
            <person name="Secka A."/>
            <person name="Antonio M."/>
            <person name="Oren A."/>
            <person name="Chaudhuri R.R."/>
            <person name="La Ragione R."/>
            <person name="Hildebrand F."/>
            <person name="Pallen M.J."/>
        </authorList>
    </citation>
    <scope>NUCLEOTIDE SEQUENCE</scope>
    <source>
        <strain evidence="1">ChiSjej5B23-15282</strain>
    </source>
</reference>
<sequence length="124" mass="14500">MAEPYLKEIDFAFFAVNFGYSKADYEALTQREKAFIYKAWENKNVSDTTFIYNAVFTATYNVNRKKNKRALKLWRKALVRKADKEVIHDNLKIILEVEEKEGKSWITQIYRENGLPAPRKEGGG</sequence>
<name>A0A9D1VXU9_9FIRM</name>
<dbReference type="Proteomes" id="UP000824243">
    <property type="component" value="Unassembled WGS sequence"/>
</dbReference>
<accession>A0A9D1VXU9</accession>
<evidence type="ECO:0000313" key="2">
    <source>
        <dbReference type="Proteomes" id="UP000824243"/>
    </source>
</evidence>
<gene>
    <name evidence="1" type="ORF">H9981_07370</name>
</gene>
<protein>
    <submittedName>
        <fullName evidence="1">Uncharacterized protein</fullName>
    </submittedName>
</protein>
<dbReference type="EMBL" id="DXFA01000128">
    <property type="protein sequence ID" value="HIX48811.1"/>
    <property type="molecule type" value="Genomic_DNA"/>
</dbReference>
<dbReference type="AlphaFoldDB" id="A0A9D1VXU9"/>
<reference evidence="1" key="2">
    <citation type="submission" date="2021-04" db="EMBL/GenBank/DDBJ databases">
        <authorList>
            <person name="Gilroy R."/>
        </authorList>
    </citation>
    <scope>NUCLEOTIDE SEQUENCE</scope>
    <source>
        <strain evidence="1">ChiSjej5B23-15282</strain>
    </source>
</reference>
<comment type="caution">
    <text evidence="1">The sequence shown here is derived from an EMBL/GenBank/DDBJ whole genome shotgun (WGS) entry which is preliminary data.</text>
</comment>
<proteinExistence type="predicted"/>
<organism evidence="1 2">
    <name type="scientific">Candidatus Mediterraneibacter caccavium</name>
    <dbReference type="NCBI Taxonomy" id="2838661"/>
    <lineage>
        <taxon>Bacteria</taxon>
        <taxon>Bacillati</taxon>
        <taxon>Bacillota</taxon>
        <taxon>Clostridia</taxon>
        <taxon>Lachnospirales</taxon>
        <taxon>Lachnospiraceae</taxon>
        <taxon>Mediterraneibacter</taxon>
    </lineage>
</organism>